<reference evidence="13 14" key="1">
    <citation type="journal article" date="2018" name="Sci. Rep.">
        <title>Genome sequence of the cauliflower mushroom Sparassis crispa (Hanabiratake) and its association with beneficial usage.</title>
        <authorList>
            <person name="Kiyama R."/>
            <person name="Furutani Y."/>
            <person name="Kawaguchi K."/>
            <person name="Nakanishi T."/>
        </authorList>
    </citation>
    <scope>NUCLEOTIDE SEQUENCE [LARGE SCALE GENOMIC DNA]</scope>
</reference>
<dbReference type="FunCoup" id="A0A401GC60">
    <property type="interactions" value="283"/>
</dbReference>
<evidence type="ECO:0000256" key="8">
    <source>
        <dbReference type="ARBA" id="ARBA00023180"/>
    </source>
</evidence>
<evidence type="ECO:0000256" key="3">
    <source>
        <dbReference type="ARBA" id="ARBA00022679"/>
    </source>
</evidence>
<gene>
    <name evidence="13" type="ORF">SCP_0209140</name>
</gene>
<evidence type="ECO:0000313" key="14">
    <source>
        <dbReference type="Proteomes" id="UP000287166"/>
    </source>
</evidence>
<feature type="transmembrane region" description="Helical" evidence="11">
    <location>
        <begin position="384"/>
        <end position="410"/>
    </location>
</feature>
<comment type="caution">
    <text evidence="13">The sequence shown here is derived from an EMBL/GenBank/DDBJ whole genome shotgun (WGS) entry which is preliminary data.</text>
</comment>
<feature type="transmembrane region" description="Helical" evidence="11">
    <location>
        <begin position="255"/>
        <end position="275"/>
    </location>
</feature>
<evidence type="ECO:0000256" key="11">
    <source>
        <dbReference type="SAM" id="Phobius"/>
    </source>
</evidence>
<evidence type="ECO:0000256" key="9">
    <source>
        <dbReference type="PROSITE-ProRule" id="PRU00205"/>
    </source>
</evidence>
<dbReference type="AlphaFoldDB" id="A0A401GC60"/>
<feature type="compositionally biased region" description="Acidic residues" evidence="10">
    <location>
        <begin position="430"/>
        <end position="451"/>
    </location>
</feature>
<feature type="region of interest" description="Disordered" evidence="10">
    <location>
        <begin position="426"/>
        <end position="451"/>
    </location>
</feature>
<keyword evidence="7 9" id="KW-0472">Membrane</keyword>
<evidence type="ECO:0000256" key="4">
    <source>
        <dbReference type="ARBA" id="ARBA00022692"/>
    </source>
</evidence>
<dbReference type="Proteomes" id="UP000287166">
    <property type="component" value="Unassembled WGS sequence"/>
</dbReference>
<evidence type="ECO:0000313" key="13">
    <source>
        <dbReference type="EMBL" id="GBE79713.1"/>
    </source>
</evidence>
<dbReference type="SMART" id="SM00724">
    <property type="entry name" value="TLC"/>
    <property type="match status" value="1"/>
</dbReference>
<accession>A0A401GC60</accession>
<dbReference type="PANTHER" id="PTHR12560:SF11">
    <property type="entry name" value="CERAMIDE SYNTHASE LAC1-RELATED"/>
    <property type="match status" value="1"/>
</dbReference>
<dbReference type="OrthoDB" id="3053196at2759"/>
<dbReference type="STRING" id="139825.A0A401GC60"/>
<dbReference type="GO" id="GO:0046513">
    <property type="term" value="P:ceramide biosynthetic process"/>
    <property type="evidence" value="ECO:0007669"/>
    <property type="project" value="InterPro"/>
</dbReference>
<feature type="transmembrane region" description="Helical" evidence="11">
    <location>
        <begin position="338"/>
        <end position="364"/>
    </location>
</feature>
<evidence type="ECO:0000256" key="1">
    <source>
        <dbReference type="ARBA" id="ARBA00004477"/>
    </source>
</evidence>
<keyword evidence="3 13" id="KW-0808">Transferase</keyword>
<keyword evidence="4 9" id="KW-0812">Transmembrane</keyword>
<evidence type="ECO:0000256" key="5">
    <source>
        <dbReference type="ARBA" id="ARBA00022824"/>
    </source>
</evidence>
<feature type="transmembrane region" description="Helical" evidence="11">
    <location>
        <begin position="162"/>
        <end position="179"/>
    </location>
</feature>
<keyword evidence="8" id="KW-0325">Glycoprotein</keyword>
<dbReference type="Pfam" id="PF03798">
    <property type="entry name" value="TRAM_LAG1_CLN8"/>
    <property type="match status" value="1"/>
</dbReference>
<name>A0A401GC60_9APHY</name>
<sequence>MPAEPGTQFAISHFPAWVSFFRSSTSMAPSLSLRQRALEQSLQIETKDTHHLTGPFRPQTPLDAQFPESPTMAQKGANGHIPAAFDRWSTASQGFGADIMSMRWIVVPSSSLKIIIASIVLWANWEILAPYVGDLPNPFAPLLFISYRIPDSSPDDPRYSKGILDFVFVSYYIVVFSFVRQFITLQVSRPVAQWFGIKRESKLARFGEQGYALVYFAVMGAWGARIMSQSPIWWYDTKNFWLGYPHWDMKPELKRYYLMQAAYWCQQLIVLLLNLEKPRKDYTELVAHHLVTLWLVGWSYVCNMTQIGNAVYLSMDVPDTFLAFSKLLNYIQWEYTKVVTFVVFVGVWSYFRIFLNMVMLWSVWTEYDLIPLASQRFWPPDGVWMVWWMKYQVFIPIFLLLCLNLFWYFLILRIAYRVAGPTQGITDVRSDDEDDGGDDGKDDGEDDDKDE</sequence>
<organism evidence="13 14">
    <name type="scientific">Sparassis crispa</name>
    <dbReference type="NCBI Taxonomy" id="139825"/>
    <lineage>
        <taxon>Eukaryota</taxon>
        <taxon>Fungi</taxon>
        <taxon>Dikarya</taxon>
        <taxon>Basidiomycota</taxon>
        <taxon>Agaricomycotina</taxon>
        <taxon>Agaricomycetes</taxon>
        <taxon>Polyporales</taxon>
        <taxon>Sparassidaceae</taxon>
        <taxon>Sparassis</taxon>
    </lineage>
</organism>
<proteinExistence type="inferred from homology"/>
<keyword evidence="5" id="KW-0256">Endoplasmic reticulum</keyword>
<dbReference type="GeneID" id="38776630"/>
<feature type="transmembrane region" description="Helical" evidence="11">
    <location>
        <begin position="212"/>
        <end position="235"/>
    </location>
</feature>
<protein>
    <submittedName>
        <fullName evidence="13">Sphingosine N-acyltransferase lac1</fullName>
    </submittedName>
</protein>
<evidence type="ECO:0000256" key="7">
    <source>
        <dbReference type="ARBA" id="ARBA00023136"/>
    </source>
</evidence>
<dbReference type="PANTHER" id="PTHR12560">
    <property type="entry name" value="LONGEVITY ASSURANCE FACTOR 1 LAG1"/>
    <property type="match status" value="1"/>
</dbReference>
<dbReference type="EMBL" id="BFAD01000002">
    <property type="protein sequence ID" value="GBE79713.1"/>
    <property type="molecule type" value="Genomic_DNA"/>
</dbReference>
<dbReference type="InParanoid" id="A0A401GC60"/>
<evidence type="ECO:0000256" key="2">
    <source>
        <dbReference type="ARBA" id="ARBA00009808"/>
    </source>
</evidence>
<dbReference type="GO" id="GO:0005789">
    <property type="term" value="C:endoplasmic reticulum membrane"/>
    <property type="evidence" value="ECO:0007669"/>
    <property type="project" value="UniProtKB-SubCell"/>
</dbReference>
<evidence type="ECO:0000259" key="12">
    <source>
        <dbReference type="PROSITE" id="PS50922"/>
    </source>
</evidence>
<evidence type="ECO:0000256" key="10">
    <source>
        <dbReference type="SAM" id="MobiDB-lite"/>
    </source>
</evidence>
<comment type="subcellular location">
    <subcellularLocation>
        <location evidence="1">Endoplasmic reticulum membrane</location>
        <topology evidence="1">Multi-pass membrane protein</topology>
    </subcellularLocation>
</comment>
<dbReference type="PROSITE" id="PS50922">
    <property type="entry name" value="TLC"/>
    <property type="match status" value="1"/>
</dbReference>
<dbReference type="GO" id="GO:0050291">
    <property type="term" value="F:sphingosine N-acyltransferase activity"/>
    <property type="evidence" value="ECO:0007669"/>
    <property type="project" value="InterPro"/>
</dbReference>
<keyword evidence="13" id="KW-0012">Acyltransferase</keyword>
<dbReference type="InterPro" id="IPR006634">
    <property type="entry name" value="TLC-dom"/>
</dbReference>
<feature type="domain" description="TLC" evidence="12">
    <location>
        <begin position="201"/>
        <end position="420"/>
    </location>
</feature>
<dbReference type="InterPro" id="IPR016439">
    <property type="entry name" value="Lag1/Lac1-like"/>
</dbReference>
<evidence type="ECO:0000256" key="6">
    <source>
        <dbReference type="ARBA" id="ARBA00022989"/>
    </source>
</evidence>
<dbReference type="RefSeq" id="XP_027610626.1">
    <property type="nucleotide sequence ID" value="XM_027754825.1"/>
</dbReference>
<feature type="transmembrane region" description="Helical" evidence="11">
    <location>
        <begin position="104"/>
        <end position="125"/>
    </location>
</feature>
<keyword evidence="14" id="KW-1185">Reference proteome</keyword>
<keyword evidence="6 11" id="KW-1133">Transmembrane helix</keyword>
<comment type="similarity">
    <text evidence="2">Belongs to the sphingosine N-acyltransferase family.</text>
</comment>